<reference evidence="1 2" key="1">
    <citation type="submission" date="2019-05" db="EMBL/GenBank/DDBJ databases">
        <title>Another draft genome of Portunus trituberculatus and its Hox gene families provides insights of decapod evolution.</title>
        <authorList>
            <person name="Jeong J.-H."/>
            <person name="Song I."/>
            <person name="Kim S."/>
            <person name="Choi T."/>
            <person name="Kim D."/>
            <person name="Ryu S."/>
            <person name="Kim W."/>
        </authorList>
    </citation>
    <scope>NUCLEOTIDE SEQUENCE [LARGE SCALE GENOMIC DNA]</scope>
    <source>
        <tissue evidence="1">Muscle</tissue>
    </source>
</reference>
<comment type="caution">
    <text evidence="1">The sequence shown here is derived from an EMBL/GenBank/DDBJ whole genome shotgun (WGS) entry which is preliminary data.</text>
</comment>
<sequence length="12" mass="1495">MEWEGWRVSEVS</sequence>
<dbReference type="Proteomes" id="UP000324222">
    <property type="component" value="Unassembled WGS sequence"/>
</dbReference>
<protein>
    <submittedName>
        <fullName evidence="1">Uncharacterized protein</fullName>
    </submittedName>
</protein>
<name>A0A5B7HGC5_PORTR</name>
<accession>A0A5B7HGC5</accession>
<proteinExistence type="predicted"/>
<evidence type="ECO:0000313" key="1">
    <source>
        <dbReference type="EMBL" id="MPC68337.1"/>
    </source>
</evidence>
<keyword evidence="2" id="KW-1185">Reference proteome</keyword>
<dbReference type="EMBL" id="VSRR010027673">
    <property type="protein sequence ID" value="MPC68337.1"/>
    <property type="molecule type" value="Genomic_DNA"/>
</dbReference>
<evidence type="ECO:0000313" key="2">
    <source>
        <dbReference type="Proteomes" id="UP000324222"/>
    </source>
</evidence>
<organism evidence="1 2">
    <name type="scientific">Portunus trituberculatus</name>
    <name type="common">Swimming crab</name>
    <name type="synonym">Neptunus trituberculatus</name>
    <dbReference type="NCBI Taxonomy" id="210409"/>
    <lineage>
        <taxon>Eukaryota</taxon>
        <taxon>Metazoa</taxon>
        <taxon>Ecdysozoa</taxon>
        <taxon>Arthropoda</taxon>
        <taxon>Crustacea</taxon>
        <taxon>Multicrustacea</taxon>
        <taxon>Malacostraca</taxon>
        <taxon>Eumalacostraca</taxon>
        <taxon>Eucarida</taxon>
        <taxon>Decapoda</taxon>
        <taxon>Pleocyemata</taxon>
        <taxon>Brachyura</taxon>
        <taxon>Eubrachyura</taxon>
        <taxon>Portunoidea</taxon>
        <taxon>Portunidae</taxon>
        <taxon>Portuninae</taxon>
        <taxon>Portunus</taxon>
    </lineage>
</organism>
<gene>
    <name evidence="1" type="ORF">E2C01_062537</name>
</gene>